<dbReference type="RefSeq" id="WP_157017773.1">
    <property type="nucleotide sequence ID" value="NZ_KK073874.1"/>
</dbReference>
<evidence type="ECO:0000256" key="1">
    <source>
        <dbReference type="SAM" id="Phobius"/>
    </source>
</evidence>
<feature type="transmembrane region" description="Helical" evidence="1">
    <location>
        <begin position="26"/>
        <end position="47"/>
    </location>
</feature>
<gene>
    <name evidence="2" type="ORF">CryarDRAFT_3374</name>
</gene>
<keyword evidence="3" id="KW-1185">Reference proteome</keyword>
<comment type="caution">
    <text evidence="2">The sequence shown here is derived from an EMBL/GenBank/DDBJ whole genome shotgun (WGS) entry which is preliminary data.</text>
</comment>
<keyword evidence="1" id="KW-0472">Membrane</keyword>
<keyword evidence="1" id="KW-0812">Transmembrane</keyword>
<keyword evidence="1" id="KW-1133">Transmembrane helix</keyword>
<evidence type="ECO:0000313" key="2">
    <source>
        <dbReference type="EMBL" id="EXG82216.1"/>
    </source>
</evidence>
<dbReference type="EMBL" id="JFBT01000001">
    <property type="protein sequence ID" value="EXG82216.1"/>
    <property type="molecule type" value="Genomic_DNA"/>
</dbReference>
<reference evidence="2 3" key="1">
    <citation type="submission" date="2013-07" db="EMBL/GenBank/DDBJ databases">
        <authorList>
            <consortium name="DOE Joint Genome Institute"/>
            <person name="Eisen J."/>
            <person name="Huntemann M."/>
            <person name="Han J."/>
            <person name="Chen A."/>
            <person name="Kyrpides N."/>
            <person name="Mavromatis K."/>
            <person name="Markowitz V."/>
            <person name="Palaniappan K."/>
            <person name="Ivanova N."/>
            <person name="Schaumberg A."/>
            <person name="Pati A."/>
            <person name="Liolios K."/>
            <person name="Nordberg H.P."/>
            <person name="Cantor M.N."/>
            <person name="Hua S.X."/>
            <person name="Woyke T."/>
        </authorList>
    </citation>
    <scope>NUCLEOTIDE SEQUENCE [LARGE SCALE GENOMIC DNA]</scope>
    <source>
        <strain evidence="2 3">DSM 44712</strain>
    </source>
</reference>
<proteinExistence type="predicted"/>
<protein>
    <submittedName>
        <fullName evidence="2">Uncharacterized protein</fullName>
    </submittedName>
</protein>
<organism evidence="2 3">
    <name type="scientific">Cryptosporangium arvum DSM 44712</name>
    <dbReference type="NCBI Taxonomy" id="927661"/>
    <lineage>
        <taxon>Bacteria</taxon>
        <taxon>Bacillati</taxon>
        <taxon>Actinomycetota</taxon>
        <taxon>Actinomycetes</taxon>
        <taxon>Cryptosporangiales</taxon>
        <taxon>Cryptosporangiaceae</taxon>
        <taxon>Cryptosporangium</taxon>
    </lineage>
</organism>
<name>A0A011AJP8_9ACTN</name>
<dbReference type="HOGENOM" id="CLU_3060691_0_0_11"/>
<dbReference type="Proteomes" id="UP000021053">
    <property type="component" value="Unassembled WGS sequence"/>
</dbReference>
<evidence type="ECO:0000313" key="3">
    <source>
        <dbReference type="Proteomes" id="UP000021053"/>
    </source>
</evidence>
<accession>A0A011AJP8</accession>
<dbReference type="AlphaFoldDB" id="A0A011AJP8"/>
<sequence>MTTPQISLGMIAVANWVGGITGTEELALLIPTVAWVVVAIALALRLFRREQRQ</sequence>